<comment type="caution">
    <text evidence="1">The sequence shown here is derived from an EMBL/GenBank/DDBJ whole genome shotgun (WGS) entry which is preliminary data.</text>
</comment>
<dbReference type="GO" id="GO:0070034">
    <property type="term" value="F:telomerase RNA binding"/>
    <property type="evidence" value="ECO:0007669"/>
    <property type="project" value="TreeGrafter"/>
</dbReference>
<name>A0A8J5LTM8_ZINOF</name>
<dbReference type="GO" id="GO:1904874">
    <property type="term" value="P:positive regulation of telomerase RNA localization to Cajal body"/>
    <property type="evidence" value="ECO:0007669"/>
    <property type="project" value="TreeGrafter"/>
</dbReference>
<dbReference type="GO" id="GO:0030515">
    <property type="term" value="F:snoRNA binding"/>
    <property type="evidence" value="ECO:0007669"/>
    <property type="project" value="InterPro"/>
</dbReference>
<dbReference type="EMBL" id="JACMSC010000003">
    <property type="protein sequence ID" value="KAG6529818.1"/>
    <property type="molecule type" value="Genomic_DNA"/>
</dbReference>
<dbReference type="PANTHER" id="PTHR13305">
    <property type="entry name" value="RIBOSOME BIOGENESIS PROTEIN NOP10"/>
    <property type="match status" value="1"/>
</dbReference>
<keyword evidence="2" id="KW-1185">Reference proteome</keyword>
<proteinExistence type="predicted"/>
<evidence type="ECO:0008006" key="3">
    <source>
        <dbReference type="Google" id="ProtNLM"/>
    </source>
</evidence>
<dbReference type="AlphaFoldDB" id="A0A8J5LTM8"/>
<organism evidence="1 2">
    <name type="scientific">Zingiber officinale</name>
    <name type="common">Ginger</name>
    <name type="synonym">Amomum zingiber</name>
    <dbReference type="NCBI Taxonomy" id="94328"/>
    <lineage>
        <taxon>Eukaryota</taxon>
        <taxon>Viridiplantae</taxon>
        <taxon>Streptophyta</taxon>
        <taxon>Embryophyta</taxon>
        <taxon>Tracheophyta</taxon>
        <taxon>Spermatophyta</taxon>
        <taxon>Magnoliopsida</taxon>
        <taxon>Liliopsida</taxon>
        <taxon>Zingiberales</taxon>
        <taxon>Zingiberaceae</taxon>
        <taxon>Zingiber</taxon>
    </lineage>
</organism>
<protein>
    <recommendedName>
        <fullName evidence="3">Nucleolar protein 10</fullName>
    </recommendedName>
</protein>
<dbReference type="Proteomes" id="UP000734854">
    <property type="component" value="Unassembled WGS sequence"/>
</dbReference>
<dbReference type="GO" id="GO:0031118">
    <property type="term" value="P:rRNA pseudouridine synthesis"/>
    <property type="evidence" value="ECO:0007669"/>
    <property type="project" value="TreeGrafter"/>
</dbReference>
<sequence length="301" mass="33953">MYLQFYINENGDKVYTTKKETPVGLPTQSAHPGQIDDPPYCGLCSFLSRRQVFKATGASEEAFRSASNPNGAAKVLNHFDQPPFLLYQYYLNDLDKVQLDIVINRDSPDRPSTTEWSGYLKVISAFTSMPKSFPEADGESESISIPFMVMERIEIGDTKMMIEVAEFNDSYGREEDRYGREVHYYLVTVSSFKSVDQTDFLLIVLMVKELFVFDLVELKHDLCLVSSSNQLLHLLQICRKIQVLEQVLQPNSSSVPAGFNQTTTSFSYDGSFGGIVYNPIWNSHHSDYASEATLPSEALVP</sequence>
<accession>A0A8J5LTM8</accession>
<gene>
    <name evidence="1" type="ORF">ZIOFF_012032</name>
</gene>
<dbReference type="GO" id="GO:0031429">
    <property type="term" value="C:box H/ACA snoRNP complex"/>
    <property type="evidence" value="ECO:0007669"/>
    <property type="project" value="TreeGrafter"/>
</dbReference>
<evidence type="ECO:0000313" key="1">
    <source>
        <dbReference type="EMBL" id="KAG6529818.1"/>
    </source>
</evidence>
<dbReference type="InterPro" id="IPR007264">
    <property type="entry name" value="H/ACA_rnp_Nop10"/>
</dbReference>
<dbReference type="PANTHER" id="PTHR13305:SF6">
    <property type="entry name" value="H_ACA RIBONUCLEOPROTEIN COMPLEX SUBUNIT 3-LIKE PROTEIN"/>
    <property type="match status" value="1"/>
</dbReference>
<dbReference type="GO" id="GO:0031120">
    <property type="term" value="P:snRNA pseudouridine synthesis"/>
    <property type="evidence" value="ECO:0007669"/>
    <property type="project" value="TreeGrafter"/>
</dbReference>
<evidence type="ECO:0000313" key="2">
    <source>
        <dbReference type="Proteomes" id="UP000734854"/>
    </source>
</evidence>
<dbReference type="Gene3D" id="4.10.80.300">
    <property type="match status" value="1"/>
</dbReference>
<reference evidence="1 2" key="1">
    <citation type="submission" date="2020-08" db="EMBL/GenBank/DDBJ databases">
        <title>Plant Genome Project.</title>
        <authorList>
            <person name="Zhang R.-G."/>
        </authorList>
    </citation>
    <scope>NUCLEOTIDE SEQUENCE [LARGE SCALE GENOMIC DNA]</scope>
    <source>
        <tissue evidence="1">Rhizome</tissue>
    </source>
</reference>